<accession>A0A9W6T3F0</accession>
<keyword evidence="4" id="KW-0813">Transport</keyword>
<evidence type="ECO:0000256" key="5">
    <source>
        <dbReference type="ARBA" id="ARBA00022824"/>
    </source>
</evidence>
<dbReference type="GO" id="GO:0005789">
    <property type="term" value="C:endoplasmic reticulum membrane"/>
    <property type="evidence" value="ECO:0007669"/>
    <property type="project" value="UniProtKB-SubCell"/>
</dbReference>
<gene>
    <name evidence="11" type="ORF">Cboi02_000305800</name>
</gene>
<dbReference type="GO" id="GO:0034045">
    <property type="term" value="C:phagophore assembly site membrane"/>
    <property type="evidence" value="ECO:0007669"/>
    <property type="project" value="UniProtKB-SubCell"/>
</dbReference>
<feature type="compositionally biased region" description="Polar residues" evidence="10">
    <location>
        <begin position="220"/>
        <end position="229"/>
    </location>
</feature>
<feature type="region of interest" description="Disordered" evidence="10">
    <location>
        <begin position="260"/>
        <end position="298"/>
    </location>
</feature>
<keyword evidence="7" id="KW-0472">Membrane</keyword>
<comment type="catalytic activity">
    <reaction evidence="9">
        <text>a 1,2-diacyl-sn-glycero-3-phosphoethanolamine(in) = a 1,2-diacyl-sn-glycero-3-phosphoethanolamine(out)</text>
        <dbReference type="Rhea" id="RHEA:38895"/>
        <dbReference type="ChEBI" id="CHEBI:64612"/>
    </reaction>
</comment>
<dbReference type="InterPro" id="IPR026849">
    <property type="entry name" value="ATG2"/>
</dbReference>
<comment type="similarity">
    <text evidence="3">Belongs to the ATG2 family.</text>
</comment>
<evidence type="ECO:0000256" key="4">
    <source>
        <dbReference type="ARBA" id="ARBA00022448"/>
    </source>
</evidence>
<keyword evidence="12" id="KW-1185">Reference proteome</keyword>
<evidence type="ECO:0000256" key="6">
    <source>
        <dbReference type="ARBA" id="ARBA00023055"/>
    </source>
</evidence>
<evidence type="ECO:0000256" key="2">
    <source>
        <dbReference type="ARBA" id="ARBA00004623"/>
    </source>
</evidence>
<feature type="compositionally biased region" description="Low complexity" evidence="10">
    <location>
        <begin position="356"/>
        <end position="367"/>
    </location>
</feature>
<feature type="compositionally biased region" description="Acidic residues" evidence="10">
    <location>
        <begin position="1432"/>
        <end position="1454"/>
    </location>
</feature>
<name>A0A9W6T3F0_CANBO</name>
<feature type="compositionally biased region" description="Basic and acidic residues" evidence="10">
    <location>
        <begin position="1413"/>
        <end position="1422"/>
    </location>
</feature>
<keyword evidence="6" id="KW-0445">Lipid transport</keyword>
<feature type="compositionally biased region" description="Low complexity" evidence="10">
    <location>
        <begin position="91"/>
        <end position="124"/>
    </location>
</feature>
<comment type="subcellular location">
    <subcellularLocation>
        <location evidence="1">Endoplasmic reticulum membrane</location>
        <topology evidence="1">Peripheral membrane protein</topology>
    </subcellularLocation>
    <subcellularLocation>
        <location evidence="2">Preautophagosomal structure membrane</location>
        <topology evidence="2">Peripheral membrane protein</topology>
    </subcellularLocation>
</comment>
<feature type="region of interest" description="Disordered" evidence="10">
    <location>
        <begin position="88"/>
        <end position="124"/>
    </location>
</feature>
<feature type="compositionally biased region" description="Low complexity" evidence="10">
    <location>
        <begin position="202"/>
        <end position="219"/>
    </location>
</feature>
<keyword evidence="5" id="KW-0256">Endoplasmic reticulum</keyword>
<evidence type="ECO:0000256" key="3">
    <source>
        <dbReference type="ARBA" id="ARBA00009714"/>
    </source>
</evidence>
<evidence type="ECO:0000256" key="9">
    <source>
        <dbReference type="ARBA" id="ARBA00024615"/>
    </source>
</evidence>
<feature type="region of interest" description="Disordered" evidence="10">
    <location>
        <begin position="198"/>
        <end position="229"/>
    </location>
</feature>
<evidence type="ECO:0000256" key="10">
    <source>
        <dbReference type="SAM" id="MobiDB-lite"/>
    </source>
</evidence>
<feature type="compositionally biased region" description="Low complexity" evidence="10">
    <location>
        <begin position="375"/>
        <end position="385"/>
    </location>
</feature>
<comment type="caution">
    <text evidence="11">The sequence shown here is derived from an EMBL/GenBank/DDBJ whole genome shotgun (WGS) entry which is preliminary data.</text>
</comment>
<feature type="compositionally biased region" description="Acidic residues" evidence="10">
    <location>
        <begin position="281"/>
        <end position="294"/>
    </location>
</feature>
<evidence type="ECO:0000256" key="7">
    <source>
        <dbReference type="ARBA" id="ARBA00023136"/>
    </source>
</evidence>
<feature type="region of interest" description="Disordered" evidence="10">
    <location>
        <begin position="1278"/>
        <end position="1318"/>
    </location>
</feature>
<evidence type="ECO:0000256" key="8">
    <source>
        <dbReference type="ARBA" id="ARBA00024479"/>
    </source>
</evidence>
<feature type="region of interest" description="Disordered" evidence="10">
    <location>
        <begin position="356"/>
        <end position="391"/>
    </location>
</feature>
<dbReference type="Pfam" id="PF13329">
    <property type="entry name" value="ATG2_CAD"/>
    <property type="match status" value="1"/>
</dbReference>
<feature type="region of interest" description="Disordered" evidence="10">
    <location>
        <begin position="444"/>
        <end position="474"/>
    </location>
</feature>
<dbReference type="Proteomes" id="UP001165120">
    <property type="component" value="Unassembled WGS sequence"/>
</dbReference>
<feature type="compositionally biased region" description="Basic and acidic residues" evidence="10">
    <location>
        <begin position="1296"/>
        <end position="1315"/>
    </location>
</feature>
<dbReference type="EMBL" id="BSXN01000997">
    <property type="protein sequence ID" value="GME71042.1"/>
    <property type="molecule type" value="Genomic_DNA"/>
</dbReference>
<sequence>MSDGVKIDVNGLNLVLAPSTSALTGMGTDTETDANEDDQYFSLAKSTASLANSVMFADDLDDSEIEGIDNGINSNKDFLSKTEQLLKKQQNTNDNVKSKNENNNNGKTTTAKNSAVSNNDDSSSKFGGMLGKAVEIALSRLRVEVKNTKIILLADPSTIQITIGSISFSSENGIRIVTFANTEVSIIRPVIQRVGSPILKASQSKDSNNSDSTKNSPKTGKTSSSSANSVYTDYVDDSSILTIDGTKPSSSLKNIPIPEIITDDIPMNQTKDNSELSDTNTDTDSDIDLDDEDNPMMASSYFEKNPLKEYLEQNSDDNSTDTTKTDTNDLSESMLISNDMKSSIYMSATSKMFNHSNFNGNKNNHVTTDIDDENNNNNNNNNTSNNERETEEDLSRIGFINQINVKFEGLQKIEDLSIEIDSIKIASDPLPIVVSTILDSLSRLSSKESNNNTHNKSTTSRRQHSSNSSQSGAMAAVTSAALGKTISNGINDNGKKDDDSFPLLLESFELNELVIGFDSTIDKHGKFKNENCLRLSLDQFSFAQRSENIAFGSLQSIKIINNLDEKIFYFKDLPNKTTNDIRFDVIKNIGEHYRISLIANKQSFLEFNSLDSINTLIKFYNVVLTPLLESIQKDRTNITFHNNSNDPNSYRQLMANYRNNRLPRFSPQRNVHAGSRDNKKTEIDASIGQITIKLNLNSTQNDDELNEEDPLILTITPISYNSLQDVVLIENILLNSLKEKLLSINNILFSKKADSMISKRNQKPIKSYDPNSFQEIIHNTLSKTTVESINIGANFDNLLKSIEKINFLLEKMNFEVDPSSILTTDSNTYNFNKFDNNPDSNKNDRDKHIDNYNSRIKTRNSSKYFNSSIVIQNKTLNHYIHISSIEFSLKHLDELFGSIKGQLKNIGICFFKNGKIQLSILNFTFNRVSNSKSIHPFFGIANTEIKGMPLFLLIMKGSKSINLHFKNVYFNYYGKWLTYLDKRRQRLEKINGVQKSKQVISSNVSIDSEVAPISKNEKDIKLQIFVSDVTIGLIPINLKSKAQLVLQKGNIEMAFFDSHIAIQSSINSIAVLLIDDVNNTLTTEEYKRYKNWVSMKLGHTIFTLTSKLKALGYVNAASISTLMFNMTINNEKYLEQHKVLNKNEYDANGLFNDFAKLDLNNSSQYLPIIDIRIGSDLLNVELCADSTQCLLQLFKDLKQPIQFTFNEKYKPTTKEVDIFQDVDNDQFSIKNILQTIKEQVIIQNSGFPDVDNVDSSSEVSSSESINIVDDFLDSDTVNNGITEESGSVKKKKKSKDKTEEEILKEHENKDSKNSEGSEIVFDDTHFNSSNENDYKEKLIPILFELNVSKIIIKLFDGYDWKETQRTIRSAIKRVEEKAEAEIRRRNQLNYDNNDGSNQSFGSPNIRNQDLNDDYQRSNRSRGDVYTGQNNLIDDDGEDEDEDEDDDEKEEEDDVNYGYAVKESTNQLT</sequence>
<dbReference type="GO" id="GO:0006914">
    <property type="term" value="P:autophagy"/>
    <property type="evidence" value="ECO:0007669"/>
    <property type="project" value="InterPro"/>
</dbReference>
<dbReference type="GO" id="GO:0006869">
    <property type="term" value="P:lipid transport"/>
    <property type="evidence" value="ECO:0007669"/>
    <property type="project" value="UniProtKB-KW"/>
</dbReference>
<feature type="compositionally biased region" description="Low complexity" evidence="10">
    <location>
        <begin position="447"/>
        <end position="458"/>
    </location>
</feature>
<evidence type="ECO:0000256" key="1">
    <source>
        <dbReference type="ARBA" id="ARBA00004406"/>
    </source>
</evidence>
<evidence type="ECO:0000313" key="12">
    <source>
        <dbReference type="Proteomes" id="UP001165120"/>
    </source>
</evidence>
<proteinExistence type="inferred from homology"/>
<feature type="compositionally biased region" description="Polar residues" evidence="10">
    <location>
        <begin position="1387"/>
        <end position="1408"/>
    </location>
</feature>
<reference evidence="11" key="1">
    <citation type="submission" date="2023-04" db="EMBL/GenBank/DDBJ databases">
        <title>Candida boidinii NBRC 10035.</title>
        <authorList>
            <person name="Ichikawa N."/>
            <person name="Sato H."/>
            <person name="Tonouchi N."/>
        </authorList>
    </citation>
    <scope>NUCLEOTIDE SEQUENCE</scope>
    <source>
        <strain evidence="11">NBRC 10035</strain>
    </source>
</reference>
<comment type="catalytic activity">
    <reaction evidence="8">
        <text>a 1,2-diacyl-sn-glycero-3-phospho-L-serine(in) = a 1,2-diacyl-sn-glycero-3-phospho-L-serine(out)</text>
        <dbReference type="Rhea" id="RHEA:38663"/>
        <dbReference type="ChEBI" id="CHEBI:57262"/>
    </reaction>
</comment>
<protein>
    <submittedName>
        <fullName evidence="11">Unnamed protein product</fullName>
    </submittedName>
</protein>
<evidence type="ECO:0000313" key="11">
    <source>
        <dbReference type="EMBL" id="GME71042.1"/>
    </source>
</evidence>
<organism evidence="11 12">
    <name type="scientific">Candida boidinii</name>
    <name type="common">Yeast</name>
    <dbReference type="NCBI Taxonomy" id="5477"/>
    <lineage>
        <taxon>Eukaryota</taxon>
        <taxon>Fungi</taxon>
        <taxon>Dikarya</taxon>
        <taxon>Ascomycota</taxon>
        <taxon>Saccharomycotina</taxon>
        <taxon>Pichiomycetes</taxon>
        <taxon>Pichiales</taxon>
        <taxon>Pichiaceae</taxon>
        <taxon>Ogataea</taxon>
        <taxon>Ogataea/Candida clade</taxon>
    </lineage>
</organism>
<feature type="region of interest" description="Disordered" evidence="10">
    <location>
        <begin position="1385"/>
        <end position="1468"/>
    </location>
</feature>